<dbReference type="eggNOG" id="KOG0390">
    <property type="taxonomic scope" value="Eukaryota"/>
</dbReference>
<protein>
    <recommendedName>
        <fullName evidence="2">5'-3' DNA helicase ZGRF1-like N-terminal domain-containing protein</fullName>
    </recommendedName>
</protein>
<dbReference type="OrthoDB" id="413460at2759"/>
<dbReference type="EMBL" id="CH902617">
    <property type="protein sequence ID" value="EDV43052.2"/>
    <property type="molecule type" value="Genomic_DNA"/>
</dbReference>
<evidence type="ECO:0000313" key="4">
    <source>
        <dbReference type="Proteomes" id="UP000007801"/>
    </source>
</evidence>
<name>B3LZQ8_DROAN</name>
<sequence>MRRSKAPSVRRSGSKWGSEPVNIPKTPESDSGPSCSWPSNSPPMEWGTAKGSEQLGPRELKPGENPLKESRIFHILWRNQTTKKHKTWTGNGTLVISGGKMTLKDETGKTIDSMNCFKERQVKENDQLQIGSKDVEVQEEIKTVEECVAQRKLEIASWCQKIDAKNGYIDDAAPTEVHLPFRSHVLKKKMRLESPEKEESLSSLTLPKSNQKEYICFLSPSELQRNTLSLFKKIFRNSELDTSVLMESALDVCDHPVLLKSRVNQSNSLHLMQLLQPHLPPWPEMGIYDSSKFEFVHVMLDELVVQRGQKCCIVANNPDCLRLFKGYCQSWDISHVELDDQERVALFNSTAEGSAMVALILTSQLPKIQNLQCRYLIIYNQNARPAASQLLNTNLDTNIYTLVTAGGCPEERQFFGTDGMEKRHDFLDEIESHSGEETNEICDSKDVLSSWIRKKPPFSEDIKEVCPFHSLESLQCIFTKKT</sequence>
<dbReference type="Gene3D" id="3.40.50.300">
    <property type="entry name" value="P-loop containing nucleotide triphosphate hydrolases"/>
    <property type="match status" value="1"/>
</dbReference>
<dbReference type="InParanoid" id="B3LZQ8"/>
<dbReference type="KEGG" id="dan:6499503"/>
<dbReference type="SMR" id="B3LZQ8"/>
<feature type="region of interest" description="Disordered" evidence="1">
    <location>
        <begin position="1"/>
        <end position="66"/>
    </location>
</feature>
<dbReference type="STRING" id="7217.B3LZQ8"/>
<dbReference type="AlphaFoldDB" id="B3LZQ8"/>
<reference evidence="3 4" key="1">
    <citation type="journal article" date="2007" name="Nature">
        <title>Evolution of genes and genomes on the Drosophila phylogeny.</title>
        <authorList>
            <consortium name="Drosophila 12 Genomes Consortium"/>
            <person name="Clark A.G."/>
            <person name="Eisen M.B."/>
            <person name="Smith D.R."/>
            <person name="Bergman C.M."/>
            <person name="Oliver B."/>
            <person name="Markow T.A."/>
            <person name="Kaufman T.C."/>
            <person name="Kellis M."/>
            <person name="Gelbart W."/>
            <person name="Iyer V.N."/>
            <person name="Pollard D.A."/>
            <person name="Sackton T.B."/>
            <person name="Larracuente A.M."/>
            <person name="Singh N.D."/>
            <person name="Abad J.P."/>
            <person name="Abt D.N."/>
            <person name="Adryan B."/>
            <person name="Aguade M."/>
            <person name="Akashi H."/>
            <person name="Anderson W.W."/>
            <person name="Aquadro C.F."/>
            <person name="Ardell D.H."/>
            <person name="Arguello R."/>
            <person name="Artieri C.G."/>
            <person name="Barbash D.A."/>
            <person name="Barker D."/>
            <person name="Barsanti P."/>
            <person name="Batterham P."/>
            <person name="Batzoglou S."/>
            <person name="Begun D."/>
            <person name="Bhutkar A."/>
            <person name="Blanco E."/>
            <person name="Bosak S.A."/>
            <person name="Bradley R.K."/>
            <person name="Brand A.D."/>
            <person name="Brent M.R."/>
            <person name="Brooks A.N."/>
            <person name="Brown R.H."/>
            <person name="Butlin R.K."/>
            <person name="Caggese C."/>
            <person name="Calvi B.R."/>
            <person name="Bernardo de Carvalho A."/>
            <person name="Caspi A."/>
            <person name="Castrezana S."/>
            <person name="Celniker S.E."/>
            <person name="Chang J.L."/>
            <person name="Chapple C."/>
            <person name="Chatterji S."/>
            <person name="Chinwalla A."/>
            <person name="Civetta A."/>
            <person name="Clifton S.W."/>
            <person name="Comeron J.M."/>
            <person name="Costello J.C."/>
            <person name="Coyne J.A."/>
            <person name="Daub J."/>
            <person name="David R.G."/>
            <person name="Delcher A.L."/>
            <person name="Delehaunty K."/>
            <person name="Do C.B."/>
            <person name="Ebling H."/>
            <person name="Edwards K."/>
            <person name="Eickbush T."/>
            <person name="Evans J.D."/>
            <person name="Filipski A."/>
            <person name="Findeiss S."/>
            <person name="Freyhult E."/>
            <person name="Fulton L."/>
            <person name="Fulton R."/>
            <person name="Garcia A.C."/>
            <person name="Gardiner A."/>
            <person name="Garfield D.A."/>
            <person name="Garvin B.E."/>
            <person name="Gibson G."/>
            <person name="Gilbert D."/>
            <person name="Gnerre S."/>
            <person name="Godfrey J."/>
            <person name="Good R."/>
            <person name="Gotea V."/>
            <person name="Gravely B."/>
            <person name="Greenberg A.J."/>
            <person name="Griffiths-Jones S."/>
            <person name="Gross S."/>
            <person name="Guigo R."/>
            <person name="Gustafson E.A."/>
            <person name="Haerty W."/>
            <person name="Hahn M.W."/>
            <person name="Halligan D.L."/>
            <person name="Halpern A.L."/>
            <person name="Halter G.M."/>
            <person name="Han M.V."/>
            <person name="Heger A."/>
            <person name="Hillier L."/>
            <person name="Hinrichs A.S."/>
            <person name="Holmes I."/>
            <person name="Hoskins R.A."/>
            <person name="Hubisz M.J."/>
            <person name="Hultmark D."/>
            <person name="Huntley M.A."/>
            <person name="Jaffe D.B."/>
            <person name="Jagadeeshan S."/>
            <person name="Jeck W.R."/>
            <person name="Johnson J."/>
            <person name="Jones C.D."/>
            <person name="Jordan W.C."/>
            <person name="Karpen G.H."/>
            <person name="Kataoka E."/>
            <person name="Keightley P.D."/>
            <person name="Kheradpour P."/>
            <person name="Kirkness E.F."/>
            <person name="Koerich L.B."/>
            <person name="Kristiansen K."/>
            <person name="Kudrna D."/>
            <person name="Kulathinal R.J."/>
            <person name="Kumar S."/>
            <person name="Kwok R."/>
            <person name="Lander E."/>
            <person name="Langley C.H."/>
            <person name="Lapoint R."/>
            <person name="Lazzaro B.P."/>
            <person name="Lee S.J."/>
            <person name="Levesque L."/>
            <person name="Li R."/>
            <person name="Lin C.F."/>
            <person name="Lin M.F."/>
            <person name="Lindblad-Toh K."/>
            <person name="Llopart A."/>
            <person name="Long M."/>
            <person name="Low L."/>
            <person name="Lozovsky E."/>
            <person name="Lu J."/>
            <person name="Luo M."/>
            <person name="Machado C.A."/>
            <person name="Makalowski W."/>
            <person name="Marzo M."/>
            <person name="Matsuda M."/>
            <person name="Matzkin L."/>
            <person name="McAllister B."/>
            <person name="McBride C.S."/>
            <person name="McKernan B."/>
            <person name="McKernan K."/>
            <person name="Mendez-Lago M."/>
            <person name="Minx P."/>
            <person name="Mollenhauer M.U."/>
            <person name="Montooth K."/>
            <person name="Mount S.M."/>
            <person name="Mu X."/>
            <person name="Myers E."/>
            <person name="Negre B."/>
            <person name="Newfeld S."/>
            <person name="Nielsen R."/>
            <person name="Noor M.A."/>
            <person name="O'Grady P."/>
            <person name="Pachter L."/>
            <person name="Papaceit M."/>
            <person name="Parisi M.J."/>
            <person name="Parisi M."/>
            <person name="Parts L."/>
            <person name="Pedersen J.S."/>
            <person name="Pesole G."/>
            <person name="Phillippy A.M."/>
            <person name="Ponting C.P."/>
            <person name="Pop M."/>
            <person name="Porcelli D."/>
            <person name="Powell J.R."/>
            <person name="Prohaska S."/>
            <person name="Pruitt K."/>
            <person name="Puig M."/>
            <person name="Quesneville H."/>
            <person name="Ram K.R."/>
            <person name="Rand D."/>
            <person name="Rasmussen M.D."/>
            <person name="Reed L.K."/>
            <person name="Reenan R."/>
            <person name="Reily A."/>
            <person name="Remington K.A."/>
            <person name="Rieger T.T."/>
            <person name="Ritchie M.G."/>
            <person name="Robin C."/>
            <person name="Rogers Y.H."/>
            <person name="Rohde C."/>
            <person name="Rozas J."/>
            <person name="Rubenfield M.J."/>
            <person name="Ruiz A."/>
            <person name="Russo S."/>
            <person name="Salzberg S.L."/>
            <person name="Sanchez-Gracia A."/>
            <person name="Saranga D.J."/>
            <person name="Sato H."/>
            <person name="Schaeffer S.W."/>
            <person name="Schatz M.C."/>
            <person name="Schlenke T."/>
            <person name="Schwartz R."/>
            <person name="Segarra C."/>
            <person name="Singh R.S."/>
            <person name="Sirot L."/>
            <person name="Sirota M."/>
            <person name="Sisneros N.B."/>
            <person name="Smith C.D."/>
            <person name="Smith T.F."/>
            <person name="Spieth J."/>
            <person name="Stage D.E."/>
            <person name="Stark A."/>
            <person name="Stephan W."/>
            <person name="Strausberg R.L."/>
            <person name="Strempel S."/>
            <person name="Sturgill D."/>
            <person name="Sutton G."/>
            <person name="Sutton G.G."/>
            <person name="Tao W."/>
            <person name="Teichmann S."/>
            <person name="Tobari Y.N."/>
            <person name="Tomimura Y."/>
            <person name="Tsolas J.M."/>
            <person name="Valente V.L."/>
            <person name="Venter E."/>
            <person name="Venter J.C."/>
            <person name="Vicario S."/>
            <person name="Vieira F.G."/>
            <person name="Vilella A.J."/>
            <person name="Villasante A."/>
            <person name="Walenz B."/>
            <person name="Wang J."/>
            <person name="Wasserman M."/>
            <person name="Watts T."/>
            <person name="Wilson D."/>
            <person name="Wilson R.K."/>
            <person name="Wing R.A."/>
            <person name="Wolfner M.F."/>
            <person name="Wong A."/>
            <person name="Wong G.K."/>
            <person name="Wu C.I."/>
            <person name="Wu G."/>
            <person name="Yamamoto D."/>
            <person name="Yang H.P."/>
            <person name="Yang S.P."/>
            <person name="Yorke J.A."/>
            <person name="Yoshida K."/>
            <person name="Zdobnov E."/>
            <person name="Zhang P."/>
            <person name="Zhang Y."/>
            <person name="Zimin A.V."/>
            <person name="Baldwin J."/>
            <person name="Abdouelleil A."/>
            <person name="Abdulkadir J."/>
            <person name="Abebe A."/>
            <person name="Abera B."/>
            <person name="Abreu J."/>
            <person name="Acer S.C."/>
            <person name="Aftuck L."/>
            <person name="Alexander A."/>
            <person name="An P."/>
            <person name="Anderson E."/>
            <person name="Anderson S."/>
            <person name="Arachi H."/>
            <person name="Azer M."/>
            <person name="Bachantsang P."/>
            <person name="Barry A."/>
            <person name="Bayul T."/>
            <person name="Berlin A."/>
            <person name="Bessette D."/>
            <person name="Bloom T."/>
            <person name="Blye J."/>
            <person name="Boguslavskiy L."/>
            <person name="Bonnet C."/>
            <person name="Boukhgalter B."/>
            <person name="Bourzgui I."/>
            <person name="Brown A."/>
            <person name="Cahill P."/>
            <person name="Channer S."/>
            <person name="Cheshatsang Y."/>
            <person name="Chuda L."/>
            <person name="Citroen M."/>
            <person name="Collymore A."/>
            <person name="Cooke P."/>
            <person name="Costello M."/>
            <person name="D'Aco K."/>
            <person name="Daza R."/>
            <person name="De Haan G."/>
            <person name="DeGray S."/>
            <person name="DeMaso C."/>
            <person name="Dhargay N."/>
            <person name="Dooley K."/>
            <person name="Dooley E."/>
            <person name="Doricent M."/>
            <person name="Dorje P."/>
            <person name="Dorjee K."/>
            <person name="Dupes A."/>
            <person name="Elong R."/>
            <person name="Falk J."/>
            <person name="Farina A."/>
            <person name="Faro S."/>
            <person name="Ferguson D."/>
            <person name="Fisher S."/>
            <person name="Foley C.D."/>
            <person name="Franke A."/>
            <person name="Friedrich D."/>
            <person name="Gadbois L."/>
            <person name="Gearin G."/>
            <person name="Gearin C.R."/>
            <person name="Giannoukos G."/>
            <person name="Goode T."/>
            <person name="Graham J."/>
            <person name="Grandbois E."/>
            <person name="Grewal S."/>
            <person name="Gyaltsen K."/>
            <person name="Hafez N."/>
            <person name="Hagos B."/>
            <person name="Hall J."/>
            <person name="Henson C."/>
            <person name="Hollinger A."/>
            <person name="Honan T."/>
            <person name="Huard M.D."/>
            <person name="Hughes L."/>
            <person name="Hurhula B."/>
            <person name="Husby M.E."/>
            <person name="Kamat A."/>
            <person name="Kanga B."/>
            <person name="Kashin S."/>
            <person name="Khazanovich D."/>
            <person name="Kisner P."/>
            <person name="Lance K."/>
            <person name="Lara M."/>
            <person name="Lee W."/>
            <person name="Lennon N."/>
            <person name="Letendre F."/>
            <person name="LeVine R."/>
            <person name="Lipovsky A."/>
            <person name="Liu X."/>
            <person name="Liu J."/>
            <person name="Liu S."/>
            <person name="Lokyitsang T."/>
            <person name="Lokyitsang Y."/>
            <person name="Lubonja R."/>
            <person name="Lui A."/>
            <person name="MacDonald P."/>
            <person name="Magnisalis V."/>
            <person name="Maru K."/>
            <person name="Matthews C."/>
            <person name="McCusker W."/>
            <person name="McDonough S."/>
            <person name="Mehta T."/>
            <person name="Meldrim J."/>
            <person name="Meneus L."/>
            <person name="Mihai O."/>
            <person name="Mihalev A."/>
            <person name="Mihova T."/>
            <person name="Mittelman R."/>
            <person name="Mlenga V."/>
            <person name="Montmayeur A."/>
            <person name="Mulrain L."/>
            <person name="Navidi A."/>
            <person name="Naylor J."/>
            <person name="Negash T."/>
            <person name="Nguyen T."/>
            <person name="Nguyen N."/>
            <person name="Nicol R."/>
            <person name="Norbu C."/>
            <person name="Norbu N."/>
            <person name="Novod N."/>
            <person name="O'Neill B."/>
            <person name="Osman S."/>
            <person name="Markiewicz E."/>
            <person name="Oyono O.L."/>
            <person name="Patti C."/>
            <person name="Phunkhang P."/>
            <person name="Pierre F."/>
            <person name="Priest M."/>
            <person name="Raghuraman S."/>
            <person name="Rege F."/>
            <person name="Reyes R."/>
            <person name="Rise C."/>
            <person name="Rogov P."/>
            <person name="Ross K."/>
            <person name="Ryan E."/>
            <person name="Settipalli S."/>
            <person name="Shea T."/>
            <person name="Sherpa N."/>
            <person name="Shi L."/>
            <person name="Shih D."/>
            <person name="Sparrow T."/>
            <person name="Spaulding J."/>
            <person name="Stalker J."/>
            <person name="Stange-Thomann N."/>
            <person name="Stavropoulos S."/>
            <person name="Stone C."/>
            <person name="Strader C."/>
            <person name="Tesfaye S."/>
            <person name="Thomson T."/>
            <person name="Thoulutsang Y."/>
            <person name="Thoulutsang D."/>
            <person name="Topham K."/>
            <person name="Topping I."/>
            <person name="Tsamla T."/>
            <person name="Vassiliev H."/>
            <person name="Vo A."/>
            <person name="Wangchuk T."/>
            <person name="Wangdi T."/>
            <person name="Weiand M."/>
            <person name="Wilkinson J."/>
            <person name="Wilson A."/>
            <person name="Yadav S."/>
            <person name="Young G."/>
            <person name="Yu Q."/>
            <person name="Zembek L."/>
            <person name="Zhong D."/>
            <person name="Zimmer A."/>
            <person name="Zwirko Z."/>
            <person name="Jaffe D.B."/>
            <person name="Alvarez P."/>
            <person name="Brockman W."/>
            <person name="Butler J."/>
            <person name="Chin C."/>
            <person name="Gnerre S."/>
            <person name="Grabherr M."/>
            <person name="Kleber M."/>
            <person name="Mauceli E."/>
            <person name="MacCallum I."/>
        </authorList>
    </citation>
    <scope>NUCLEOTIDE SEQUENCE [LARGE SCALE GENOMIC DNA]</scope>
    <source>
        <strain evidence="4">Tucson 14024-0371.13</strain>
    </source>
</reference>
<accession>B3LZQ8</accession>
<evidence type="ECO:0000259" key="2">
    <source>
        <dbReference type="Pfam" id="PF10382"/>
    </source>
</evidence>
<feature type="domain" description="5'-3' DNA helicase ZGRF1-like N-terminal" evidence="2">
    <location>
        <begin position="73"/>
        <end position="145"/>
    </location>
</feature>
<organism evidence="3 4">
    <name type="scientific">Drosophila ananassae</name>
    <name type="common">Fruit fly</name>
    <dbReference type="NCBI Taxonomy" id="7217"/>
    <lineage>
        <taxon>Eukaryota</taxon>
        <taxon>Metazoa</taxon>
        <taxon>Ecdysozoa</taxon>
        <taxon>Arthropoda</taxon>
        <taxon>Hexapoda</taxon>
        <taxon>Insecta</taxon>
        <taxon>Pterygota</taxon>
        <taxon>Neoptera</taxon>
        <taxon>Endopterygota</taxon>
        <taxon>Diptera</taxon>
        <taxon>Brachycera</taxon>
        <taxon>Muscomorpha</taxon>
        <taxon>Ephydroidea</taxon>
        <taxon>Drosophilidae</taxon>
        <taxon>Drosophila</taxon>
        <taxon>Sophophora</taxon>
    </lineage>
</organism>
<dbReference type="GeneID" id="6499503"/>
<proteinExistence type="predicted"/>
<dbReference type="FunCoup" id="B3LZQ8">
    <property type="interactions" value="99"/>
</dbReference>
<dbReference type="InterPro" id="IPR027417">
    <property type="entry name" value="P-loop_NTPase"/>
</dbReference>
<feature type="compositionally biased region" description="Polar residues" evidence="1">
    <location>
        <begin position="29"/>
        <end position="39"/>
    </location>
</feature>
<evidence type="ECO:0000313" key="3">
    <source>
        <dbReference type="EMBL" id="EDV43052.2"/>
    </source>
</evidence>
<dbReference type="Proteomes" id="UP000007801">
    <property type="component" value="Unassembled WGS sequence"/>
</dbReference>
<gene>
    <name evidence="3" type="primary">Dana\GF16709</name>
    <name evidence="3" type="synonym">dana_GLEANR_17974</name>
    <name evidence="3" type="ORF">GF16709</name>
</gene>
<dbReference type="HOGENOM" id="CLU_584324_0_0_1"/>
<keyword evidence="4" id="KW-1185">Reference proteome</keyword>
<dbReference type="InterPro" id="IPR018838">
    <property type="entry name" value="ZGRF1-like_N"/>
</dbReference>
<feature type="compositionally biased region" description="Basic and acidic residues" evidence="1">
    <location>
        <begin position="56"/>
        <end position="66"/>
    </location>
</feature>
<evidence type="ECO:0000256" key="1">
    <source>
        <dbReference type="SAM" id="MobiDB-lite"/>
    </source>
</evidence>
<dbReference type="Pfam" id="PF10382">
    <property type="entry name" value="ZGRF1-like_N"/>
    <property type="match status" value="1"/>
</dbReference>